<comment type="caution">
    <text evidence="1">The sequence shown here is derived from an EMBL/GenBank/DDBJ whole genome shotgun (WGS) entry which is preliminary data.</text>
</comment>
<evidence type="ECO:0000313" key="1">
    <source>
        <dbReference type="EMBL" id="KAJ8897485.1"/>
    </source>
</evidence>
<proteinExistence type="predicted"/>
<protein>
    <submittedName>
        <fullName evidence="1">Uncharacterized protein</fullName>
    </submittedName>
</protein>
<accession>A0ABQ9IL91</accession>
<evidence type="ECO:0000313" key="2">
    <source>
        <dbReference type="Proteomes" id="UP001159363"/>
    </source>
</evidence>
<dbReference type="EMBL" id="JARBHB010000001">
    <property type="protein sequence ID" value="KAJ8897485.1"/>
    <property type="molecule type" value="Genomic_DNA"/>
</dbReference>
<dbReference type="Proteomes" id="UP001159363">
    <property type="component" value="Chromosome 1"/>
</dbReference>
<sequence>MIESNTLDGCTAKEQLSSLLGVPESEVTEVHTSRMRDRTLIHFPQLRADKSGREYILVRNGANTYNDVSLENNDEYAIASAEKHSGKIFAEYHIDNIYCGGSVENLTDATDEAEINTVAAGIQVLELTVCTAYTLVYATEHSMARHGPASVLFRLEHVCDCSRRSFTFQNKGDAVPCQSRSGERWAALNIEILRTNAGETSTEMEGRGKREIPEITRRPAASSDTILACENSGATPLGIKPDRDGSSVYDLQYDLQQAVAWKIAKPLDSNHLASIPSAQDCTNGSSRSKQYPVRQNIIRLASRMRLQHKDPGKFVGAWLATAKPRATGLLEF</sequence>
<keyword evidence="2" id="KW-1185">Reference proteome</keyword>
<reference evidence="1 2" key="1">
    <citation type="submission" date="2023-02" db="EMBL/GenBank/DDBJ databases">
        <title>LHISI_Scaffold_Assembly.</title>
        <authorList>
            <person name="Stuart O.P."/>
            <person name="Cleave R."/>
            <person name="Magrath M.J.L."/>
            <person name="Mikheyev A.S."/>
        </authorList>
    </citation>
    <scope>NUCLEOTIDE SEQUENCE [LARGE SCALE GENOMIC DNA]</scope>
    <source>
        <strain evidence="1">Daus_M_001</strain>
        <tissue evidence="1">Leg muscle</tissue>
    </source>
</reference>
<gene>
    <name evidence="1" type="ORF">PR048_002832</name>
</gene>
<organism evidence="1 2">
    <name type="scientific">Dryococelus australis</name>
    <dbReference type="NCBI Taxonomy" id="614101"/>
    <lineage>
        <taxon>Eukaryota</taxon>
        <taxon>Metazoa</taxon>
        <taxon>Ecdysozoa</taxon>
        <taxon>Arthropoda</taxon>
        <taxon>Hexapoda</taxon>
        <taxon>Insecta</taxon>
        <taxon>Pterygota</taxon>
        <taxon>Neoptera</taxon>
        <taxon>Polyneoptera</taxon>
        <taxon>Phasmatodea</taxon>
        <taxon>Verophasmatodea</taxon>
        <taxon>Anareolatae</taxon>
        <taxon>Phasmatidae</taxon>
        <taxon>Eurycanthinae</taxon>
        <taxon>Dryococelus</taxon>
    </lineage>
</organism>
<name>A0ABQ9IL91_9NEOP</name>